<dbReference type="EC" id="2.8.3.6" evidence="3"/>
<dbReference type="EMBL" id="JBIYEW010000003">
    <property type="protein sequence ID" value="MFK4641116.1"/>
    <property type="molecule type" value="Genomic_DNA"/>
</dbReference>
<dbReference type="RefSeq" id="WP_404595505.1">
    <property type="nucleotide sequence ID" value="NZ_JBIYEW010000003.1"/>
</dbReference>
<evidence type="ECO:0000256" key="2">
    <source>
        <dbReference type="ARBA" id="ARBA00022679"/>
    </source>
</evidence>
<dbReference type="InterPro" id="IPR037171">
    <property type="entry name" value="NagB/RpiA_transferase-like"/>
</dbReference>
<name>A0ABW8NC38_9MICC</name>
<dbReference type="Pfam" id="PF01144">
    <property type="entry name" value="CoA_trans"/>
    <property type="match status" value="1"/>
</dbReference>
<dbReference type="Gene3D" id="3.40.1080.10">
    <property type="entry name" value="Glutaconate Coenzyme A-transferase"/>
    <property type="match status" value="1"/>
</dbReference>
<comment type="caution">
    <text evidence="3">The sequence shown here is derived from an EMBL/GenBank/DDBJ whole genome shotgun (WGS) entry which is preliminary data.</text>
</comment>
<dbReference type="GO" id="GO:0047569">
    <property type="term" value="F:3-oxoadipate CoA-transferase activity"/>
    <property type="evidence" value="ECO:0007669"/>
    <property type="project" value="UniProtKB-EC"/>
</dbReference>
<dbReference type="InterPro" id="IPR004165">
    <property type="entry name" value="CoA_trans_fam_I"/>
</dbReference>
<dbReference type="PANTHER" id="PTHR13707">
    <property type="entry name" value="KETOACID-COENZYME A TRANSFERASE"/>
    <property type="match status" value="1"/>
</dbReference>
<keyword evidence="4" id="KW-1185">Reference proteome</keyword>
<dbReference type="SUPFAM" id="SSF100950">
    <property type="entry name" value="NagB/RpiA/CoA transferase-like"/>
    <property type="match status" value="1"/>
</dbReference>
<evidence type="ECO:0000313" key="4">
    <source>
        <dbReference type="Proteomes" id="UP001620520"/>
    </source>
</evidence>
<dbReference type="SMART" id="SM00882">
    <property type="entry name" value="CoA_trans"/>
    <property type="match status" value="1"/>
</dbReference>
<dbReference type="NCBIfam" id="TIGR02428">
    <property type="entry name" value="pcaJ_scoB_fam"/>
    <property type="match status" value="1"/>
</dbReference>
<reference evidence="3 4" key="1">
    <citation type="submission" date="2024-10" db="EMBL/GenBank/DDBJ databases">
        <title>Novel secondary metabolite-producing bacteria for plant disease control.</title>
        <authorList>
            <person name="Chevrette M."/>
        </authorList>
    </citation>
    <scope>NUCLEOTIDE SEQUENCE [LARGE SCALE GENOMIC DNA]</scope>
    <source>
        <strain evidence="3 4">J30 TE3557</strain>
    </source>
</reference>
<accession>A0ABW8NC38</accession>
<dbReference type="PANTHER" id="PTHR13707:SF57">
    <property type="entry name" value="SUCCINYL-COA:3-KETOACID COENZYME A TRANSFERASE SUBUNIT B-RELATED"/>
    <property type="match status" value="1"/>
</dbReference>
<sequence>MSTQTSIQTSEKPLGRDELAQLVARDIAPGSFVNLGIGQPTLVSNYLTEEQNITLHTENGMLGMGPAAEGDEIDGDLINAGKIPVTELPGASYFHHADSFAIMRGGHLDICVLGAFQVSATGDLANWHTGAPDAIPAVGGAMDLATGAKDVFVMMTLLTREGVSKLVEACTYPLTGVGCVTRVYTDKAVFLTGPDGVTVRETFGCTFEEIQELVPLPLKKGRVGPASLGSPVVGPALRGISGTNRAE</sequence>
<organism evidence="3 4">
    <name type="scientific">Paenarthrobacter histidinolovorans</name>
    <dbReference type="NCBI Taxonomy" id="43664"/>
    <lineage>
        <taxon>Bacteria</taxon>
        <taxon>Bacillati</taxon>
        <taxon>Actinomycetota</taxon>
        <taxon>Actinomycetes</taxon>
        <taxon>Micrococcales</taxon>
        <taxon>Micrococcaceae</taxon>
        <taxon>Paenarthrobacter</taxon>
    </lineage>
</organism>
<evidence type="ECO:0000313" key="3">
    <source>
        <dbReference type="EMBL" id="MFK4641116.1"/>
    </source>
</evidence>
<evidence type="ECO:0000256" key="1">
    <source>
        <dbReference type="ARBA" id="ARBA00007047"/>
    </source>
</evidence>
<dbReference type="Proteomes" id="UP001620520">
    <property type="component" value="Unassembled WGS sequence"/>
</dbReference>
<proteinExistence type="inferred from homology"/>
<comment type="similarity">
    <text evidence="1">Belongs to the 3-oxoacid CoA-transferase subunit B family.</text>
</comment>
<protein>
    <submittedName>
        <fullName evidence="3">3-oxoadipate CoA-transferase beta subunit</fullName>
        <ecNumber evidence="3">2.8.3.6</ecNumber>
    </submittedName>
</protein>
<gene>
    <name evidence="3" type="ORF">ABIA52_004005</name>
</gene>
<dbReference type="InterPro" id="IPR012791">
    <property type="entry name" value="3-oxoacid_CoA-transf_B"/>
</dbReference>
<keyword evidence="2 3" id="KW-0808">Transferase</keyword>